<sequence>MIVFYSLGCNRHFRRGFYASFFVTSLFLCAPLARAQTPAQAPIPAQAVSALGAPVATPNGFDFLFDAVERLVRTDRLDSAADQLADSELLRKKRENVSLNKRSLDLLRQALQNPITHPPVRDAASDFGNYDGFRALAKLLDQESAVRISNRDWKGALQSKLDCIEFGVVITRGGPLRAALAGRDIEAVGRRGIEIVVSHLTNEESLASAARLERIETLRPPFADAIREGKIAAIAITRDTFDHQDWDEVVTNAHRLDGTPFSADERATLSTIGQAEVVAGIDRTFTAALQTANAPYRALQKREDFALDPWSVSLAGAVNSPSFRVNYEAARAQNRLLALNFRLRVARAEKGSYPETFETTLDPFADPAGADARLKYRRAGDSYLLYSVGPNAKDDGGAPLSRGANGEIAPNAGGDLVAPIFPL</sequence>
<keyword evidence="3" id="KW-1185">Reference proteome</keyword>
<dbReference type="Proteomes" id="UP000237684">
    <property type="component" value="Unassembled WGS sequence"/>
</dbReference>
<keyword evidence="1" id="KW-0732">Signal</keyword>
<feature type="signal peptide" evidence="1">
    <location>
        <begin position="1"/>
        <end position="35"/>
    </location>
</feature>
<feature type="chain" id="PRO_5015534624" evidence="1">
    <location>
        <begin position="36"/>
        <end position="423"/>
    </location>
</feature>
<comment type="caution">
    <text evidence="2">The sequence shown here is derived from an EMBL/GenBank/DDBJ whole genome shotgun (WGS) entry which is preliminary data.</text>
</comment>
<reference evidence="2 3" key="1">
    <citation type="journal article" date="2018" name="Syst. Appl. Microbiol.">
        <title>Abditibacterium utsteinense sp. nov., the first cultivated member of candidate phylum FBP, isolated from ice-free Antarctic soil samples.</title>
        <authorList>
            <person name="Tahon G."/>
            <person name="Tytgat B."/>
            <person name="Lebbe L."/>
            <person name="Carlier A."/>
            <person name="Willems A."/>
        </authorList>
    </citation>
    <scope>NUCLEOTIDE SEQUENCE [LARGE SCALE GENOMIC DNA]</scope>
    <source>
        <strain evidence="2 3">LMG 29911</strain>
    </source>
</reference>
<gene>
    <name evidence="2" type="ORF">B1R32_10637</name>
</gene>
<protein>
    <submittedName>
        <fullName evidence="2">Uncharacterized protein</fullName>
    </submittedName>
</protein>
<evidence type="ECO:0000256" key="1">
    <source>
        <dbReference type="SAM" id="SignalP"/>
    </source>
</evidence>
<evidence type="ECO:0000313" key="2">
    <source>
        <dbReference type="EMBL" id="PQV64193.1"/>
    </source>
</evidence>
<evidence type="ECO:0000313" key="3">
    <source>
        <dbReference type="Proteomes" id="UP000237684"/>
    </source>
</evidence>
<name>A0A2S8STQ6_9BACT</name>
<dbReference type="EMBL" id="NIGF01000006">
    <property type="protein sequence ID" value="PQV64193.1"/>
    <property type="molecule type" value="Genomic_DNA"/>
</dbReference>
<dbReference type="InParanoid" id="A0A2S8STQ6"/>
<dbReference type="AlphaFoldDB" id="A0A2S8STQ6"/>
<proteinExistence type="predicted"/>
<organism evidence="2 3">
    <name type="scientific">Abditibacterium utsteinense</name>
    <dbReference type="NCBI Taxonomy" id="1960156"/>
    <lineage>
        <taxon>Bacteria</taxon>
        <taxon>Pseudomonadati</taxon>
        <taxon>Abditibacteriota</taxon>
        <taxon>Abditibacteriia</taxon>
        <taxon>Abditibacteriales</taxon>
        <taxon>Abditibacteriaceae</taxon>
        <taxon>Abditibacterium</taxon>
    </lineage>
</organism>
<accession>A0A2S8STQ6</accession>
<dbReference type="OrthoDB" id="246463at2"/>
<dbReference type="RefSeq" id="WP_105483335.1">
    <property type="nucleotide sequence ID" value="NZ_NIGF01000006.1"/>
</dbReference>